<feature type="compositionally biased region" description="Low complexity" evidence="1">
    <location>
        <begin position="326"/>
        <end position="354"/>
    </location>
</feature>
<organism evidence="2">
    <name type="scientific">Chromera velia CCMP2878</name>
    <dbReference type="NCBI Taxonomy" id="1169474"/>
    <lineage>
        <taxon>Eukaryota</taxon>
        <taxon>Sar</taxon>
        <taxon>Alveolata</taxon>
        <taxon>Colpodellida</taxon>
        <taxon>Chromeraceae</taxon>
        <taxon>Chromera</taxon>
    </lineage>
</organism>
<feature type="compositionally biased region" description="Acidic residues" evidence="1">
    <location>
        <begin position="19"/>
        <end position="28"/>
    </location>
</feature>
<feature type="compositionally biased region" description="Low complexity" evidence="1">
    <location>
        <begin position="241"/>
        <end position="250"/>
    </location>
</feature>
<dbReference type="VEuPathDB" id="CryptoDB:Cvel_6462"/>
<dbReference type="AlphaFoldDB" id="A0A0G4HDN4"/>
<proteinExistence type="predicted"/>
<feature type="region of interest" description="Disordered" evidence="1">
    <location>
        <begin position="266"/>
        <end position="425"/>
    </location>
</feature>
<dbReference type="EMBL" id="CDMZ01002386">
    <property type="protein sequence ID" value="CEM42138.1"/>
    <property type="molecule type" value="Genomic_DNA"/>
</dbReference>
<evidence type="ECO:0000256" key="1">
    <source>
        <dbReference type="SAM" id="MobiDB-lite"/>
    </source>
</evidence>
<feature type="region of interest" description="Disordered" evidence="1">
    <location>
        <begin position="226"/>
        <end position="250"/>
    </location>
</feature>
<evidence type="ECO:0000313" key="2">
    <source>
        <dbReference type="EMBL" id="CEM42138.1"/>
    </source>
</evidence>
<protein>
    <submittedName>
        <fullName evidence="2">Uncharacterized protein</fullName>
    </submittedName>
</protein>
<sequence>MKSRSPSSRGGINLPHDYSDEEVEEEGALEAASLTSINEGTQSGADSSFSHWRPRGLDSSDFRVFIGYRLSYVRTFWTLSHRRDPEFEAKRGMRRRTRSDPVIPVTVAFNEFGFLQPVECSARFLDSLPNVGSLVHKPNGNCQGRACFHQRKGRKCAFGWLCRACHFCQPLPPSHMAVSARRKGRSLLRKQKTAPVREGAAGGVTISLRKSSTCEAVAGAPSISLRKSSTHGEIKRELEGSASPVGASVPLSSSLSSSHLGLHPLAAASPSSTRSGQVPLFGYPPKRDYVGPGLGLQRGGSSTRAGRQTRIGSISTGTGFGGGTGRMSSFSRLPSPLPVVPSSGSSSSHPPGGRIFFPPSPQTGTPQARDSDGLGGVPLRSSSPAGGLLDLQGLTGEGKREDPGSSSSGMGWDDEGDRRQEQGDD</sequence>
<feature type="compositionally biased region" description="Basic and acidic residues" evidence="1">
    <location>
        <begin position="230"/>
        <end position="239"/>
    </location>
</feature>
<feature type="region of interest" description="Disordered" evidence="1">
    <location>
        <begin position="1"/>
        <end position="30"/>
    </location>
</feature>
<feature type="compositionally biased region" description="Polar residues" evidence="1">
    <location>
        <begin position="1"/>
        <end position="10"/>
    </location>
</feature>
<accession>A0A0G4HDN4</accession>
<reference evidence="2" key="1">
    <citation type="submission" date="2014-11" db="EMBL/GenBank/DDBJ databases">
        <authorList>
            <person name="Otto D Thomas"/>
            <person name="Naeem Raeece"/>
        </authorList>
    </citation>
    <scope>NUCLEOTIDE SEQUENCE</scope>
</reference>
<name>A0A0G4HDN4_9ALVE</name>
<feature type="compositionally biased region" description="Basic and acidic residues" evidence="1">
    <location>
        <begin position="416"/>
        <end position="425"/>
    </location>
</feature>
<gene>
    <name evidence="2" type="ORF">Cvel_6462</name>
</gene>